<gene>
    <name evidence="1" type="ORF">FBU59_002548</name>
</gene>
<evidence type="ECO:0000313" key="2">
    <source>
        <dbReference type="Proteomes" id="UP001150603"/>
    </source>
</evidence>
<evidence type="ECO:0000313" key="1">
    <source>
        <dbReference type="EMBL" id="KAJ1944622.1"/>
    </source>
</evidence>
<proteinExistence type="predicted"/>
<reference evidence="1" key="1">
    <citation type="submission" date="2022-07" db="EMBL/GenBank/DDBJ databases">
        <title>Phylogenomic reconstructions and comparative analyses of Kickxellomycotina fungi.</title>
        <authorList>
            <person name="Reynolds N.K."/>
            <person name="Stajich J.E."/>
            <person name="Barry K."/>
            <person name="Grigoriev I.V."/>
            <person name="Crous P."/>
            <person name="Smith M.E."/>
        </authorList>
    </citation>
    <scope>NUCLEOTIDE SEQUENCE</scope>
    <source>
        <strain evidence="1">NRRL 5244</strain>
    </source>
</reference>
<dbReference type="Proteomes" id="UP001150603">
    <property type="component" value="Unassembled WGS sequence"/>
</dbReference>
<organism evidence="1 2">
    <name type="scientific">Linderina macrospora</name>
    <dbReference type="NCBI Taxonomy" id="4868"/>
    <lineage>
        <taxon>Eukaryota</taxon>
        <taxon>Fungi</taxon>
        <taxon>Fungi incertae sedis</taxon>
        <taxon>Zoopagomycota</taxon>
        <taxon>Kickxellomycotina</taxon>
        <taxon>Kickxellomycetes</taxon>
        <taxon>Kickxellales</taxon>
        <taxon>Kickxellaceae</taxon>
        <taxon>Linderina</taxon>
    </lineage>
</organism>
<accession>A0ACC1JAU5</accession>
<name>A0ACC1JAU5_9FUNG</name>
<comment type="caution">
    <text evidence="1">The sequence shown here is derived from an EMBL/GenBank/DDBJ whole genome shotgun (WGS) entry which is preliminary data.</text>
</comment>
<protein>
    <submittedName>
        <fullName evidence="1">Uncharacterized protein</fullName>
    </submittedName>
</protein>
<dbReference type="EMBL" id="JANBPW010001417">
    <property type="protein sequence ID" value="KAJ1944622.1"/>
    <property type="molecule type" value="Genomic_DNA"/>
</dbReference>
<keyword evidence="2" id="KW-1185">Reference proteome</keyword>
<sequence length="286" mass="31284">MDTHMDTDEAPAAPITQHQPPAAESDFIAAASAAADYDSSDLSSSSDADSDSDSDESSKPILDIIAEGDDDMEDGGTSSAITSRNEILHPLIPAVSIDMLPAAQTTQPLGTIYSVVDNTVIIESACSGEHTVLDVDTIVAFPDRSVLGQIFEVFGPVARPMYSVRFNEATDIDRIKCIKGAEVVYAVGMANIVATDKLRSKGYDASNEYDEEVDENEMEFSDDEKELAHRQKLKARLKQQKMAQREKQANPMPLSRPQQQRPQQQPQQPARQLQSYGDLYDPDLGF</sequence>